<dbReference type="PROSITE" id="PS51750">
    <property type="entry name" value="BRO_N"/>
    <property type="match status" value="1"/>
</dbReference>
<proteinExistence type="predicted"/>
<keyword evidence="1" id="KW-0175">Coiled coil</keyword>
<gene>
    <name evidence="3" type="ORF">K8V69_01820</name>
</gene>
<name>A0A921EIR9_LACJH</name>
<evidence type="ECO:0000259" key="2">
    <source>
        <dbReference type="PROSITE" id="PS51750"/>
    </source>
</evidence>
<dbReference type="Proteomes" id="UP000732527">
    <property type="component" value="Unassembled WGS sequence"/>
</dbReference>
<dbReference type="Pfam" id="PF03374">
    <property type="entry name" value="ANT"/>
    <property type="match status" value="1"/>
</dbReference>
<dbReference type="EMBL" id="DYYQ01000011">
    <property type="protein sequence ID" value="HJE48912.1"/>
    <property type="molecule type" value="Genomic_DNA"/>
</dbReference>
<sequence>MKMNNELQLFDFEKNQIRVLKINNEPWFVGKDVATILGYSNTRKALIDHVDDEDKKDGVTIRDSMGRSQLAVVINESGMYSLILSSKLPNAKKFKRWVTSEVLPAIREDGAYITDNKAMQLMSDPQELGNFLLTIGNRVKALEAEKKELKDTNAKQAAKIARDADDVVFAKAIRYSHHAIPVGELAEILTQNGFVIGRNQLFQLLREEKYLSSFNHSWNVPMTQMVKRGLFRITHNLTRDGRGYSQTWVTPKGQKHIINKALRGKFDDTYQKVMVSTLNV</sequence>
<dbReference type="Pfam" id="PF02498">
    <property type="entry name" value="Bro-N"/>
    <property type="match status" value="1"/>
</dbReference>
<organism evidence="3 4">
    <name type="scientific">Lactobacillus johnsonii</name>
    <dbReference type="NCBI Taxonomy" id="33959"/>
    <lineage>
        <taxon>Bacteria</taxon>
        <taxon>Bacillati</taxon>
        <taxon>Bacillota</taxon>
        <taxon>Bacilli</taxon>
        <taxon>Lactobacillales</taxon>
        <taxon>Lactobacillaceae</taxon>
        <taxon>Lactobacillus</taxon>
    </lineage>
</organism>
<accession>A0A921EIR9</accession>
<comment type="caution">
    <text evidence="3">The sequence shown here is derived from an EMBL/GenBank/DDBJ whole genome shotgun (WGS) entry which is preliminary data.</text>
</comment>
<feature type="coiled-coil region" evidence="1">
    <location>
        <begin position="132"/>
        <end position="159"/>
    </location>
</feature>
<reference evidence="3" key="1">
    <citation type="journal article" date="2021" name="PeerJ">
        <title>Extensive microbial diversity within the chicken gut microbiome revealed by metagenomics and culture.</title>
        <authorList>
            <person name="Gilroy R."/>
            <person name="Ravi A."/>
            <person name="Getino M."/>
            <person name="Pursley I."/>
            <person name="Horton D.L."/>
            <person name="Alikhan N.F."/>
            <person name="Baker D."/>
            <person name="Gharbi K."/>
            <person name="Hall N."/>
            <person name="Watson M."/>
            <person name="Adriaenssens E.M."/>
            <person name="Foster-Nyarko E."/>
            <person name="Jarju S."/>
            <person name="Secka A."/>
            <person name="Antonio M."/>
            <person name="Oren A."/>
            <person name="Chaudhuri R.R."/>
            <person name="La Ragione R."/>
            <person name="Hildebrand F."/>
            <person name="Pallen M.J."/>
        </authorList>
    </citation>
    <scope>NUCLEOTIDE SEQUENCE</scope>
    <source>
        <strain evidence="3">CHK192-2623</strain>
    </source>
</reference>
<dbReference type="InterPro" id="IPR005039">
    <property type="entry name" value="Ant_C"/>
</dbReference>
<evidence type="ECO:0000313" key="3">
    <source>
        <dbReference type="EMBL" id="HJE48912.1"/>
    </source>
</evidence>
<reference evidence="3" key="2">
    <citation type="submission" date="2021-09" db="EMBL/GenBank/DDBJ databases">
        <authorList>
            <person name="Gilroy R."/>
        </authorList>
    </citation>
    <scope>NUCLEOTIDE SEQUENCE</scope>
    <source>
        <strain evidence="3">CHK192-2623</strain>
    </source>
</reference>
<dbReference type="PANTHER" id="PTHR36180">
    <property type="entry name" value="DNA-BINDING PROTEIN-RELATED-RELATED"/>
    <property type="match status" value="1"/>
</dbReference>
<dbReference type="PANTHER" id="PTHR36180:SF2">
    <property type="entry name" value="BRO FAMILY PROTEIN"/>
    <property type="match status" value="1"/>
</dbReference>
<feature type="domain" description="Bro-N" evidence="2">
    <location>
        <begin position="4"/>
        <end position="110"/>
    </location>
</feature>
<dbReference type="AlphaFoldDB" id="A0A921EIR9"/>
<protein>
    <submittedName>
        <fullName evidence="3">Phage antirepressor</fullName>
    </submittedName>
</protein>
<evidence type="ECO:0000313" key="4">
    <source>
        <dbReference type="Proteomes" id="UP000732527"/>
    </source>
</evidence>
<dbReference type="InterPro" id="IPR003497">
    <property type="entry name" value="BRO_N_domain"/>
</dbReference>
<dbReference type="SMART" id="SM01040">
    <property type="entry name" value="Bro-N"/>
    <property type="match status" value="1"/>
</dbReference>
<dbReference type="GO" id="GO:0003677">
    <property type="term" value="F:DNA binding"/>
    <property type="evidence" value="ECO:0007669"/>
    <property type="project" value="InterPro"/>
</dbReference>
<evidence type="ECO:0000256" key="1">
    <source>
        <dbReference type="SAM" id="Coils"/>
    </source>
</evidence>